<sequence>MGHEDVAALRRGAGQGVGQRVERAGHAGDPGGRVAYGEAHAVPGLGEVAGENAEEHGLDVGNEHGASFGGLAEGQAMVPPATTVSPS</sequence>
<comment type="caution">
    <text evidence="2">The sequence shown here is derived from an EMBL/GenBank/DDBJ whole genome shotgun (WGS) entry which is preliminary data.</text>
</comment>
<proteinExistence type="predicted"/>
<dbReference type="AlphaFoldDB" id="A0AAV5B355"/>
<evidence type="ECO:0000313" key="2">
    <source>
        <dbReference type="EMBL" id="GJM55225.1"/>
    </source>
</evidence>
<feature type="region of interest" description="Disordered" evidence="1">
    <location>
        <begin position="1"/>
        <end position="33"/>
    </location>
</feature>
<evidence type="ECO:0000256" key="1">
    <source>
        <dbReference type="SAM" id="MobiDB-lite"/>
    </source>
</evidence>
<feature type="region of interest" description="Disordered" evidence="1">
    <location>
        <begin position="52"/>
        <end position="87"/>
    </location>
</feature>
<dbReference type="EMBL" id="BQKC01000001">
    <property type="protein sequence ID" value="GJM55225.1"/>
    <property type="molecule type" value="Genomic_DNA"/>
</dbReference>
<organism evidence="2 3">
    <name type="scientific">Granulimonas faecalis</name>
    <dbReference type="NCBI Taxonomy" id="2894155"/>
    <lineage>
        <taxon>Bacteria</taxon>
        <taxon>Bacillati</taxon>
        <taxon>Actinomycetota</taxon>
        <taxon>Coriobacteriia</taxon>
        <taxon>Coriobacteriales</taxon>
        <taxon>Kribbibacteriaceae</taxon>
        <taxon>Granulimonas</taxon>
    </lineage>
</organism>
<gene>
    <name evidence="2" type="ORF">ATOP_08800</name>
</gene>
<dbReference type="Proteomes" id="UP001055025">
    <property type="component" value="Unassembled WGS sequence"/>
</dbReference>
<protein>
    <submittedName>
        <fullName evidence="2">Uncharacterized protein</fullName>
    </submittedName>
</protein>
<keyword evidence="3" id="KW-1185">Reference proteome</keyword>
<name>A0AAV5B355_9ACTN</name>
<reference evidence="2" key="1">
    <citation type="journal article" date="2022" name="Int. J. Syst. Evol. Microbiol.">
        <title>Granulimonas faecalis gen. nov., sp. nov., and Leptogranulimonas caecicola gen. nov., sp. nov., novel lactate-producing Atopobiaceae bacteria isolated from mouse intestines, and an emended description of the family Atopobiaceae.</title>
        <authorList>
            <person name="Morinaga K."/>
            <person name="Kusada H."/>
            <person name="Sakamoto S."/>
            <person name="Murakami T."/>
            <person name="Toyoda A."/>
            <person name="Mori H."/>
            <person name="Meng X.Y."/>
            <person name="Takashino M."/>
            <person name="Murotomi K."/>
            <person name="Tamaki H."/>
        </authorList>
    </citation>
    <scope>NUCLEOTIDE SEQUENCE</scope>
    <source>
        <strain evidence="2">OPF53</strain>
    </source>
</reference>
<evidence type="ECO:0000313" key="3">
    <source>
        <dbReference type="Proteomes" id="UP001055025"/>
    </source>
</evidence>
<accession>A0AAV5B355</accession>
<feature type="compositionally biased region" description="Basic and acidic residues" evidence="1">
    <location>
        <begin position="53"/>
        <end position="62"/>
    </location>
</feature>